<evidence type="ECO:0000313" key="2">
    <source>
        <dbReference type="EMBL" id="AKJ30929.1"/>
    </source>
</evidence>
<organism evidence="2 3">
    <name type="scientific">Caldimonas brevitalea</name>
    <dbReference type="NCBI Taxonomy" id="413882"/>
    <lineage>
        <taxon>Bacteria</taxon>
        <taxon>Pseudomonadati</taxon>
        <taxon>Pseudomonadota</taxon>
        <taxon>Betaproteobacteria</taxon>
        <taxon>Burkholderiales</taxon>
        <taxon>Sphaerotilaceae</taxon>
        <taxon>Caldimonas</taxon>
    </lineage>
</organism>
<dbReference type="EMBL" id="CP011371">
    <property type="protein sequence ID" value="AKJ30929.1"/>
    <property type="molecule type" value="Genomic_DNA"/>
</dbReference>
<protein>
    <submittedName>
        <fullName evidence="2">Uncharacterized protein</fullName>
    </submittedName>
</protein>
<gene>
    <name evidence="2" type="ORF">AAW51_4238</name>
</gene>
<dbReference type="AlphaFoldDB" id="A0A0G3BNA0"/>
<feature type="transmembrane region" description="Helical" evidence="1">
    <location>
        <begin position="54"/>
        <end position="78"/>
    </location>
</feature>
<keyword evidence="1" id="KW-0472">Membrane</keyword>
<accession>A0A0G3BNA0</accession>
<keyword evidence="3" id="KW-1185">Reference proteome</keyword>
<keyword evidence="1" id="KW-1133">Transmembrane helix</keyword>
<sequence length="79" mass="8378">MVEAVIELVLIGTGRVAVRVVSLGRWRGAAFDGNEERIFSAAGALSFRKEGRRIITSTGLLFAGVLAYLILFAVLVAAA</sequence>
<dbReference type="Proteomes" id="UP000035352">
    <property type="component" value="Chromosome"/>
</dbReference>
<keyword evidence="1" id="KW-0812">Transmembrane</keyword>
<name>A0A0G3BNA0_9BURK</name>
<reference evidence="2 3" key="1">
    <citation type="submission" date="2015-05" db="EMBL/GenBank/DDBJ databases">
        <authorList>
            <person name="Tang B."/>
            <person name="Yu Y."/>
        </authorList>
    </citation>
    <scope>NUCLEOTIDE SEQUENCE [LARGE SCALE GENOMIC DNA]</scope>
    <source>
        <strain evidence="2 3">DSM 7029</strain>
    </source>
</reference>
<evidence type="ECO:0000256" key="1">
    <source>
        <dbReference type="SAM" id="Phobius"/>
    </source>
</evidence>
<evidence type="ECO:0000313" key="3">
    <source>
        <dbReference type="Proteomes" id="UP000035352"/>
    </source>
</evidence>
<proteinExistence type="predicted"/>
<dbReference type="STRING" id="413882.AAW51_4238"/>
<dbReference type="KEGG" id="pbh:AAW51_4238"/>